<dbReference type="OrthoDB" id="7708309at2"/>
<reference evidence="4 5" key="1">
    <citation type="submission" date="2018-05" db="EMBL/GenBank/DDBJ databases">
        <title>Leucothrix arctica sp. nov., isolated from Arctic seawater.</title>
        <authorList>
            <person name="Choi A."/>
            <person name="Baek K."/>
        </authorList>
    </citation>
    <scope>NUCLEOTIDE SEQUENCE [LARGE SCALE GENOMIC DNA]</scope>
    <source>
        <strain evidence="4 5">IMCC9719</strain>
    </source>
</reference>
<dbReference type="EMBL" id="QGKL01000019">
    <property type="protein sequence ID" value="PWQ97612.1"/>
    <property type="molecule type" value="Genomic_DNA"/>
</dbReference>
<dbReference type="PANTHER" id="PTHR35936">
    <property type="entry name" value="MEMBRANE-BOUND LYTIC MUREIN TRANSGLYCOSYLASE F"/>
    <property type="match status" value="1"/>
</dbReference>
<accession>A0A317CMS6</accession>
<dbReference type="PANTHER" id="PTHR35936:SF17">
    <property type="entry name" value="ARGININE-BINDING EXTRACELLULAR PROTEIN ARTP"/>
    <property type="match status" value="1"/>
</dbReference>
<evidence type="ECO:0000313" key="4">
    <source>
        <dbReference type="EMBL" id="PWQ97612.1"/>
    </source>
</evidence>
<dbReference type="SMART" id="SM00062">
    <property type="entry name" value="PBPb"/>
    <property type="match status" value="1"/>
</dbReference>
<dbReference type="Proteomes" id="UP000245506">
    <property type="component" value="Unassembled WGS sequence"/>
</dbReference>
<protein>
    <submittedName>
        <fullName evidence="4">ABC transporter substrate-binding protein</fullName>
    </submittedName>
</protein>
<dbReference type="Gene3D" id="3.40.190.10">
    <property type="entry name" value="Periplasmic binding protein-like II"/>
    <property type="match status" value="2"/>
</dbReference>
<dbReference type="SUPFAM" id="SSF53850">
    <property type="entry name" value="Periplasmic binding protein-like II"/>
    <property type="match status" value="1"/>
</dbReference>
<dbReference type="AlphaFoldDB" id="A0A317CMS6"/>
<proteinExistence type="inferred from homology"/>
<keyword evidence="5" id="KW-1185">Reference proteome</keyword>
<evidence type="ECO:0000259" key="3">
    <source>
        <dbReference type="SMART" id="SM00062"/>
    </source>
</evidence>
<feature type="domain" description="Solute-binding protein family 3/N-terminal" evidence="3">
    <location>
        <begin position="29"/>
        <end position="252"/>
    </location>
</feature>
<name>A0A317CMS6_9GAMM</name>
<evidence type="ECO:0000256" key="2">
    <source>
        <dbReference type="ARBA" id="ARBA00022729"/>
    </source>
</evidence>
<evidence type="ECO:0000313" key="5">
    <source>
        <dbReference type="Proteomes" id="UP000245506"/>
    </source>
</evidence>
<sequence length="265" mass="28684">MIAATLLTTSSAFAETTMSTLEAVKKSGKLRIGGVTDAAPTFQKDLRSGEWKGMFIDIGTALAKDLGVELEIVTTTWGNSVLDLQADKIDLMFGLNPTPARAKVINFSSPVFNNAFTLVANKDSVFETWEDYNKPEVKIAVDAGSAHDATVTKMLPKATILRFDNVSEASIALQSGRADAQCFVLMLSLPAVKKNSRLGTVVAPSPVQYTTSHAGFQKRDETSLDDYVNDWLAKNSESGFVDETVKRNMSLVGVTAEDFPSNVKF</sequence>
<dbReference type="Pfam" id="PF00497">
    <property type="entry name" value="SBP_bac_3"/>
    <property type="match status" value="1"/>
</dbReference>
<keyword evidence="2" id="KW-0732">Signal</keyword>
<dbReference type="InterPro" id="IPR001638">
    <property type="entry name" value="Solute-binding_3/MltF_N"/>
</dbReference>
<gene>
    <name evidence="4" type="ORF">DKT75_05980</name>
</gene>
<evidence type="ECO:0000256" key="1">
    <source>
        <dbReference type="ARBA" id="ARBA00010333"/>
    </source>
</evidence>
<comment type="similarity">
    <text evidence="1">Belongs to the bacterial solute-binding protein 3 family.</text>
</comment>
<comment type="caution">
    <text evidence="4">The sequence shown here is derived from an EMBL/GenBank/DDBJ whole genome shotgun (WGS) entry which is preliminary data.</text>
</comment>
<organism evidence="4 5">
    <name type="scientific">Leucothrix arctica</name>
    <dbReference type="NCBI Taxonomy" id="1481894"/>
    <lineage>
        <taxon>Bacteria</taxon>
        <taxon>Pseudomonadati</taxon>
        <taxon>Pseudomonadota</taxon>
        <taxon>Gammaproteobacteria</taxon>
        <taxon>Thiotrichales</taxon>
        <taxon>Thiotrichaceae</taxon>
        <taxon>Leucothrix</taxon>
    </lineage>
</organism>